<dbReference type="InterPro" id="IPR000164">
    <property type="entry name" value="Histone_H3/CENP-A"/>
</dbReference>
<sequence length="97" mass="10914">MKAIREIKKYQSKTSLLVPKASFSRVVREIMQNSFGKGDFRFTTMGMMALQEATEMAIVNLLEVANLCCIHAKRVTLTPADIRLTRRAFGLGHPVND</sequence>
<proteinExistence type="inferred from homology"/>
<dbReference type="GO" id="GO:0030527">
    <property type="term" value="F:structural constituent of chromatin"/>
    <property type="evidence" value="ECO:0007669"/>
    <property type="project" value="InterPro"/>
</dbReference>
<dbReference type="Gene3D" id="1.10.20.10">
    <property type="entry name" value="Histone, subunit A"/>
    <property type="match status" value="1"/>
</dbReference>
<comment type="caution">
    <text evidence="3">The sequence shown here is derived from an EMBL/GenBank/DDBJ whole genome shotgun (WGS) entry which is preliminary data.</text>
</comment>
<dbReference type="EMBL" id="JARGDH010000001">
    <property type="protein sequence ID" value="KAL0279677.1"/>
    <property type="molecule type" value="Genomic_DNA"/>
</dbReference>
<dbReference type="AlphaFoldDB" id="A0AAW2IC59"/>
<dbReference type="PANTHER" id="PTHR45810">
    <property type="entry name" value="HISTONE H3.2"/>
    <property type="match status" value="1"/>
</dbReference>
<reference evidence="3" key="1">
    <citation type="journal article" date="2024" name="Gigascience">
        <title>Chromosome-level genome of the poultry shaft louse Menopon gallinae provides insight into the host-switching and adaptive evolution of parasitic lice.</title>
        <authorList>
            <person name="Xu Y."/>
            <person name="Ma L."/>
            <person name="Liu S."/>
            <person name="Liang Y."/>
            <person name="Liu Q."/>
            <person name="He Z."/>
            <person name="Tian L."/>
            <person name="Duan Y."/>
            <person name="Cai W."/>
            <person name="Li H."/>
            <person name="Song F."/>
        </authorList>
    </citation>
    <scope>NUCLEOTIDE SEQUENCE</scope>
    <source>
        <strain evidence="3">Cailab_2023a</strain>
    </source>
</reference>
<evidence type="ECO:0000256" key="1">
    <source>
        <dbReference type="ARBA" id="ARBA00010343"/>
    </source>
</evidence>
<dbReference type="GO" id="GO:0000786">
    <property type="term" value="C:nucleosome"/>
    <property type="evidence" value="ECO:0007669"/>
    <property type="project" value="InterPro"/>
</dbReference>
<dbReference type="InterPro" id="IPR007125">
    <property type="entry name" value="H2A/H2B/H3"/>
</dbReference>
<feature type="domain" description="Core Histone H2A/H2B/H3" evidence="2">
    <location>
        <begin position="3"/>
        <end position="87"/>
    </location>
</feature>
<accession>A0AAW2IC59</accession>
<dbReference type="SMART" id="SM00428">
    <property type="entry name" value="H3"/>
    <property type="match status" value="1"/>
</dbReference>
<organism evidence="3">
    <name type="scientific">Menopon gallinae</name>
    <name type="common">poultry shaft louse</name>
    <dbReference type="NCBI Taxonomy" id="328185"/>
    <lineage>
        <taxon>Eukaryota</taxon>
        <taxon>Metazoa</taxon>
        <taxon>Ecdysozoa</taxon>
        <taxon>Arthropoda</taxon>
        <taxon>Hexapoda</taxon>
        <taxon>Insecta</taxon>
        <taxon>Pterygota</taxon>
        <taxon>Neoptera</taxon>
        <taxon>Paraneoptera</taxon>
        <taxon>Psocodea</taxon>
        <taxon>Troctomorpha</taxon>
        <taxon>Phthiraptera</taxon>
        <taxon>Amblycera</taxon>
        <taxon>Menoponidae</taxon>
        <taxon>Menopon</taxon>
    </lineage>
</organism>
<gene>
    <name evidence="3" type="ORF">PYX00_001181</name>
</gene>
<evidence type="ECO:0000313" key="3">
    <source>
        <dbReference type="EMBL" id="KAL0279677.1"/>
    </source>
</evidence>
<evidence type="ECO:0000259" key="2">
    <source>
        <dbReference type="Pfam" id="PF00125"/>
    </source>
</evidence>
<name>A0AAW2IC59_9NEOP</name>
<dbReference type="GO" id="GO:0046982">
    <property type="term" value="F:protein heterodimerization activity"/>
    <property type="evidence" value="ECO:0007669"/>
    <property type="project" value="InterPro"/>
</dbReference>
<comment type="similarity">
    <text evidence="1">Belongs to the histone H3 family.</text>
</comment>
<dbReference type="CDD" id="cd22911">
    <property type="entry name" value="HFD_H3"/>
    <property type="match status" value="1"/>
</dbReference>
<dbReference type="PRINTS" id="PR00622">
    <property type="entry name" value="HISTONEH3"/>
</dbReference>
<dbReference type="Pfam" id="PF00125">
    <property type="entry name" value="Histone"/>
    <property type="match status" value="1"/>
</dbReference>
<protein>
    <recommendedName>
        <fullName evidence="2">Core Histone H2A/H2B/H3 domain-containing protein</fullName>
    </recommendedName>
</protein>
<dbReference type="SUPFAM" id="SSF47113">
    <property type="entry name" value="Histone-fold"/>
    <property type="match status" value="1"/>
</dbReference>
<dbReference type="GO" id="GO:0003677">
    <property type="term" value="F:DNA binding"/>
    <property type="evidence" value="ECO:0007669"/>
    <property type="project" value="InterPro"/>
</dbReference>
<dbReference type="InterPro" id="IPR009072">
    <property type="entry name" value="Histone-fold"/>
</dbReference>